<dbReference type="EC" id="2.7.4.8" evidence="3 11"/>
<sequence>MQNNCGGIGMKFEDRIQLKLSDLTEELFEKIVAYGFCAPSGMGGPGCVIMIAEDGRSYQFYGPELNNLNYHREWASLFPVLNQCDARQWKLAENVSCTKLLVRNYIYELFMENLPTPEKMIYYRWEDSCIKATLLLHVRTEDEIEKINWRYELRTPLFEKDDLVEFYFDNGKKKTKCKGVIAETDIYRIHGKIETTEYDILAEDYENYRKKCLYKHIDENHIKATPGKLLIVSGFSGVGKGTVIQQLLTEYPEKYVVSVSATTRKPRKGEVDGKSYYFKKREEFEDLINKNEFLEFAEYAGEYYGTLKKDVYKNYFKGKNVIIEIDSQGARQIREKQKIQSVFLIPPSFEELLHRLKNRGTESKESIHRRLKQALDEIEHIEEYGVLLVNDSVEGTAFVIDALFHPVLKNASGMNERELKIAREIREGIIKYLSDEEDE</sequence>
<dbReference type="GO" id="GO:0005524">
    <property type="term" value="F:ATP binding"/>
    <property type="evidence" value="ECO:0007669"/>
    <property type="project" value="UniProtKB-UniRule"/>
</dbReference>
<dbReference type="Pfam" id="PF00625">
    <property type="entry name" value="Guanylate_kin"/>
    <property type="match status" value="1"/>
</dbReference>
<evidence type="ECO:0000256" key="11">
    <source>
        <dbReference type="HAMAP-Rule" id="MF_00328"/>
    </source>
</evidence>
<dbReference type="Gene3D" id="3.30.63.10">
    <property type="entry name" value="Guanylate Kinase phosphate binding domain"/>
    <property type="match status" value="1"/>
</dbReference>
<comment type="catalytic activity">
    <reaction evidence="10 11">
        <text>GMP + ATP = GDP + ADP</text>
        <dbReference type="Rhea" id="RHEA:20780"/>
        <dbReference type="ChEBI" id="CHEBI:30616"/>
        <dbReference type="ChEBI" id="CHEBI:58115"/>
        <dbReference type="ChEBI" id="CHEBI:58189"/>
        <dbReference type="ChEBI" id="CHEBI:456216"/>
        <dbReference type="EC" id="2.7.4.8"/>
    </reaction>
</comment>
<evidence type="ECO:0000256" key="7">
    <source>
        <dbReference type="ARBA" id="ARBA00022777"/>
    </source>
</evidence>
<dbReference type="InterPro" id="IPR020590">
    <property type="entry name" value="Guanylate_kinase_CS"/>
</dbReference>
<comment type="function">
    <text evidence="1 11">Essential for recycling GMP and indirectly, cGMP.</text>
</comment>
<feature type="binding site" evidence="11">
    <location>
        <begin position="234"/>
        <end position="241"/>
    </location>
    <ligand>
        <name>ATP</name>
        <dbReference type="ChEBI" id="CHEBI:30616"/>
    </ligand>
</feature>
<dbReference type="HAMAP" id="MF_00328">
    <property type="entry name" value="Guanylate_kinase"/>
    <property type="match status" value="1"/>
</dbReference>
<gene>
    <name evidence="11" type="primary">gmk</name>
    <name evidence="13" type="ORF">LRN_0653</name>
</gene>
<evidence type="ECO:0000256" key="4">
    <source>
        <dbReference type="ARBA" id="ARBA00016296"/>
    </source>
</evidence>
<dbReference type="PANTHER" id="PTHR23117:SF13">
    <property type="entry name" value="GUANYLATE KINASE"/>
    <property type="match status" value="1"/>
</dbReference>
<evidence type="ECO:0000256" key="3">
    <source>
        <dbReference type="ARBA" id="ARBA00012961"/>
    </source>
</evidence>
<organism evidence="13 14">
    <name type="scientific">Ligilactobacillus ruminis DPC 6832</name>
    <dbReference type="NCBI Taxonomy" id="1402208"/>
    <lineage>
        <taxon>Bacteria</taxon>
        <taxon>Bacillati</taxon>
        <taxon>Bacillota</taxon>
        <taxon>Bacilli</taxon>
        <taxon>Lactobacillales</taxon>
        <taxon>Lactobacillaceae</taxon>
        <taxon>Ligilactobacillus</taxon>
    </lineage>
</organism>
<keyword evidence="7 11" id="KW-0418">Kinase</keyword>
<comment type="similarity">
    <text evidence="2 11">Belongs to the guanylate kinase family.</text>
</comment>
<comment type="subcellular location">
    <subcellularLocation>
        <location evidence="11">Cytoplasm</location>
    </subcellularLocation>
</comment>
<dbReference type="PROSITE" id="PS50052">
    <property type="entry name" value="GUANYLATE_KINASE_2"/>
    <property type="match status" value="1"/>
</dbReference>
<dbReference type="EMBL" id="AWYA01000123">
    <property type="protein sequence ID" value="KIC04215.1"/>
    <property type="molecule type" value="Genomic_DNA"/>
</dbReference>
<name>A0A837DVC9_9LACO</name>
<protein>
    <recommendedName>
        <fullName evidence="4 11">Guanylate kinase</fullName>
        <ecNumber evidence="3 11">2.7.4.8</ecNumber>
    </recommendedName>
    <alternativeName>
        <fullName evidence="9 11">GMP kinase</fullName>
    </alternativeName>
</protein>
<dbReference type="SUPFAM" id="SSF52540">
    <property type="entry name" value="P-loop containing nucleoside triphosphate hydrolases"/>
    <property type="match status" value="1"/>
</dbReference>
<keyword evidence="11" id="KW-0963">Cytoplasm</keyword>
<accession>A0A837DVC9</accession>
<dbReference type="FunFam" id="3.30.63.10:FF:000002">
    <property type="entry name" value="Guanylate kinase 1"/>
    <property type="match status" value="1"/>
</dbReference>
<evidence type="ECO:0000256" key="6">
    <source>
        <dbReference type="ARBA" id="ARBA00022741"/>
    </source>
</evidence>
<evidence type="ECO:0000256" key="5">
    <source>
        <dbReference type="ARBA" id="ARBA00022679"/>
    </source>
</evidence>
<dbReference type="InterPro" id="IPR017665">
    <property type="entry name" value="Guanylate_kinase"/>
</dbReference>
<keyword evidence="8 11" id="KW-0067">ATP-binding</keyword>
<reference evidence="13 14" key="1">
    <citation type="journal article" date="2015" name="BMC Microbiol.">
        <title>Lactobacillus ruminis strains cluster according to their mammalian gut source.</title>
        <authorList>
            <person name="O' Donnell M.M."/>
            <person name="Harris H.M."/>
            <person name="Lynch D.B."/>
            <person name="Ross R.P."/>
            <person name="O'Toole P.W."/>
        </authorList>
    </citation>
    <scope>NUCLEOTIDE SEQUENCE [LARGE SCALE GENOMIC DNA]</scope>
    <source>
        <strain evidence="13 14">DPC 6832</strain>
    </source>
</reference>
<evidence type="ECO:0000256" key="8">
    <source>
        <dbReference type="ARBA" id="ARBA00022840"/>
    </source>
</evidence>
<evidence type="ECO:0000256" key="1">
    <source>
        <dbReference type="ARBA" id="ARBA00003531"/>
    </source>
</evidence>
<keyword evidence="5 11" id="KW-0808">Transferase</keyword>
<dbReference type="InterPro" id="IPR027417">
    <property type="entry name" value="P-loop_NTPase"/>
</dbReference>
<feature type="domain" description="Guanylate kinase-like" evidence="12">
    <location>
        <begin position="227"/>
        <end position="405"/>
    </location>
</feature>
<evidence type="ECO:0000256" key="2">
    <source>
        <dbReference type="ARBA" id="ARBA00005790"/>
    </source>
</evidence>
<evidence type="ECO:0000313" key="14">
    <source>
        <dbReference type="Proteomes" id="UP000031011"/>
    </source>
</evidence>
<dbReference type="Proteomes" id="UP000031011">
    <property type="component" value="Unassembled WGS sequence"/>
</dbReference>
<evidence type="ECO:0000256" key="9">
    <source>
        <dbReference type="ARBA" id="ARBA00030128"/>
    </source>
</evidence>
<dbReference type="Gene3D" id="3.40.50.300">
    <property type="entry name" value="P-loop containing nucleotide triphosphate hydrolases"/>
    <property type="match status" value="1"/>
</dbReference>
<dbReference type="InterPro" id="IPR008144">
    <property type="entry name" value="Guanylate_kin-like_dom"/>
</dbReference>
<dbReference type="GO" id="GO:0004385">
    <property type="term" value="F:GMP kinase activity"/>
    <property type="evidence" value="ECO:0007669"/>
    <property type="project" value="UniProtKB-UniRule"/>
</dbReference>
<dbReference type="NCBIfam" id="TIGR03263">
    <property type="entry name" value="guanyl_kin"/>
    <property type="match status" value="1"/>
</dbReference>
<evidence type="ECO:0000256" key="10">
    <source>
        <dbReference type="ARBA" id="ARBA00048594"/>
    </source>
</evidence>
<proteinExistence type="inferred from homology"/>
<dbReference type="AlphaFoldDB" id="A0A837DVC9"/>
<evidence type="ECO:0000313" key="13">
    <source>
        <dbReference type="EMBL" id="KIC04215.1"/>
    </source>
</evidence>
<evidence type="ECO:0000259" key="12">
    <source>
        <dbReference type="PROSITE" id="PS50052"/>
    </source>
</evidence>
<comment type="caution">
    <text evidence="13">The sequence shown here is derived from an EMBL/GenBank/DDBJ whole genome shotgun (WGS) entry which is preliminary data.</text>
</comment>
<dbReference type="GO" id="GO:0005829">
    <property type="term" value="C:cytosol"/>
    <property type="evidence" value="ECO:0007669"/>
    <property type="project" value="TreeGrafter"/>
</dbReference>
<dbReference type="PANTHER" id="PTHR23117">
    <property type="entry name" value="GUANYLATE KINASE-RELATED"/>
    <property type="match status" value="1"/>
</dbReference>
<dbReference type="CDD" id="cd00071">
    <property type="entry name" value="GMPK"/>
    <property type="match status" value="1"/>
</dbReference>
<dbReference type="PROSITE" id="PS00856">
    <property type="entry name" value="GUANYLATE_KINASE_1"/>
    <property type="match status" value="1"/>
</dbReference>
<dbReference type="SMART" id="SM00072">
    <property type="entry name" value="GuKc"/>
    <property type="match status" value="1"/>
</dbReference>
<dbReference type="InterPro" id="IPR008145">
    <property type="entry name" value="GK/Ca_channel_bsu"/>
</dbReference>
<keyword evidence="6 11" id="KW-0547">Nucleotide-binding</keyword>